<name>A0A239JNC7_9PSED</name>
<feature type="domain" description="HipA-like C-terminal" evidence="4">
    <location>
        <begin position="172"/>
        <end position="405"/>
    </location>
</feature>
<sequence length="432" mass="48540">MIAKIHLWDLYVGALNWDETRQTGEFEYSAEFVRTGLEISPIHMPLRENHVYVFSQLNRETFRALPSIFADSLPDDFGNALINAWLAQRGRDRQSFSPVERLLYQGNRGMGALEYRPALNAGMDQDQSIEIRALVQLASEVLSNRASLEERLTAHDPSVDETALQRLIQVGTSAGGARAKAIIALNDAGDIRSGQIQAPPGYSYWLLKFDVAKHSDLLADSQGYGRIEYAYYLMAREAGVLMSECRLLEEGGRAHFMTRRFDRTDAGEKVHMATLCALDHADYKKPGEYSYAEAFAVLRQLRLGRDEAVQFFRRMVFNVIARNQDDHTKNIAFLMDTDGTWYLSPAYDVTWSYLPGNFWVDSHQMSINGKRDDFTLDDLLAVGAQVRGMDVKQIVAEVGAAVARWPEIARSVGVAEATLAAIAKSHRLYLAD</sequence>
<evidence type="ECO:0000256" key="2">
    <source>
        <dbReference type="ARBA" id="ARBA00022679"/>
    </source>
</evidence>
<evidence type="ECO:0000259" key="4">
    <source>
        <dbReference type="Pfam" id="PF07804"/>
    </source>
</evidence>
<evidence type="ECO:0000313" key="7">
    <source>
        <dbReference type="Proteomes" id="UP000198407"/>
    </source>
</evidence>
<dbReference type="AlphaFoldDB" id="A0A239JNC7"/>
<dbReference type="PANTHER" id="PTHR37419:SF8">
    <property type="entry name" value="TOXIN YJJJ"/>
    <property type="match status" value="1"/>
</dbReference>
<dbReference type="PANTHER" id="PTHR37419">
    <property type="entry name" value="SERINE/THREONINE-PROTEIN KINASE TOXIN HIPA"/>
    <property type="match status" value="1"/>
</dbReference>
<dbReference type="GO" id="GO:0005829">
    <property type="term" value="C:cytosol"/>
    <property type="evidence" value="ECO:0007669"/>
    <property type="project" value="TreeGrafter"/>
</dbReference>
<evidence type="ECO:0000259" key="5">
    <source>
        <dbReference type="Pfam" id="PF13657"/>
    </source>
</evidence>
<dbReference type="GO" id="GO:0004674">
    <property type="term" value="F:protein serine/threonine kinase activity"/>
    <property type="evidence" value="ECO:0007669"/>
    <property type="project" value="TreeGrafter"/>
</dbReference>
<evidence type="ECO:0000256" key="1">
    <source>
        <dbReference type="ARBA" id="ARBA00010164"/>
    </source>
</evidence>
<keyword evidence="3 6" id="KW-0418">Kinase</keyword>
<dbReference type="Pfam" id="PF13657">
    <property type="entry name" value="Couple_hipA"/>
    <property type="match status" value="1"/>
</dbReference>
<dbReference type="InterPro" id="IPR052028">
    <property type="entry name" value="HipA_Ser/Thr_kinase"/>
</dbReference>
<gene>
    <name evidence="6" type="ORF">SAMN05444352_12315</name>
</gene>
<keyword evidence="2" id="KW-0808">Transferase</keyword>
<protein>
    <submittedName>
        <fullName evidence="6">Serine/threonine-protein kinase HipA</fullName>
    </submittedName>
</protein>
<reference evidence="7" key="1">
    <citation type="submission" date="2017-06" db="EMBL/GenBank/DDBJ databases">
        <authorList>
            <person name="Varghese N."/>
            <person name="Submissions S."/>
        </authorList>
    </citation>
    <scope>NUCLEOTIDE SEQUENCE [LARGE SCALE GENOMIC DNA]</scope>
    <source>
        <strain evidence="7">DSM 22348</strain>
    </source>
</reference>
<evidence type="ECO:0000313" key="6">
    <source>
        <dbReference type="EMBL" id="SNT07310.1"/>
    </source>
</evidence>
<proteinExistence type="inferred from homology"/>
<dbReference type="RefSeq" id="WP_089266655.1">
    <property type="nucleotide sequence ID" value="NZ_FZOL01000023.1"/>
</dbReference>
<organism evidence="6 7">
    <name type="scientific">Pseudomonas japonica</name>
    <dbReference type="NCBI Taxonomy" id="256466"/>
    <lineage>
        <taxon>Bacteria</taxon>
        <taxon>Pseudomonadati</taxon>
        <taxon>Pseudomonadota</taxon>
        <taxon>Gammaproteobacteria</taxon>
        <taxon>Pseudomonadales</taxon>
        <taxon>Pseudomonadaceae</taxon>
        <taxon>Pseudomonas</taxon>
    </lineage>
</organism>
<dbReference type="InterPro" id="IPR017508">
    <property type="entry name" value="HipA_N1"/>
</dbReference>
<evidence type="ECO:0000256" key="3">
    <source>
        <dbReference type="ARBA" id="ARBA00022777"/>
    </source>
</evidence>
<feature type="domain" description="HipA N-terminal subdomain 1" evidence="5">
    <location>
        <begin position="4"/>
        <end position="115"/>
    </location>
</feature>
<dbReference type="Pfam" id="PF07804">
    <property type="entry name" value="HipA_C"/>
    <property type="match status" value="1"/>
</dbReference>
<dbReference type="InterPro" id="IPR012893">
    <property type="entry name" value="HipA-like_C"/>
</dbReference>
<comment type="similarity">
    <text evidence="1">Belongs to the HipA Ser/Thr kinase family.</text>
</comment>
<dbReference type="EMBL" id="FZOL01000023">
    <property type="protein sequence ID" value="SNT07310.1"/>
    <property type="molecule type" value="Genomic_DNA"/>
</dbReference>
<dbReference type="Proteomes" id="UP000198407">
    <property type="component" value="Unassembled WGS sequence"/>
</dbReference>
<keyword evidence="7" id="KW-1185">Reference proteome</keyword>
<dbReference type="STRING" id="1215104.GCA_000730585_02954"/>
<accession>A0A239JNC7</accession>
<dbReference type="OrthoDB" id="9805913at2"/>
<dbReference type="Gene3D" id="1.10.1070.20">
    <property type="match status" value="1"/>
</dbReference>